<dbReference type="SUPFAM" id="SSF55729">
    <property type="entry name" value="Acyl-CoA N-acyltransferases (Nat)"/>
    <property type="match status" value="1"/>
</dbReference>
<dbReference type="EMBL" id="CP059833">
    <property type="protein sequence ID" value="QMV84466.1"/>
    <property type="molecule type" value="Genomic_DNA"/>
</dbReference>
<dbReference type="InterPro" id="IPR000182">
    <property type="entry name" value="GNAT_dom"/>
</dbReference>
<dbReference type="Gene3D" id="3.40.50.720">
    <property type="entry name" value="NAD(P)-binding Rossmann-like Domain"/>
    <property type="match status" value="1"/>
</dbReference>
<sequence>MITPQHWEADVVLNDGDIVTLRPVRASDRDGLQDFYSRVSDRSKYLRFFAAHPVLTEEDLDNWVDVDHHDRVTLVMVDRDSIVATAKYALIPGETRTADVSFLVQDDHHHKGVANILLEHLAQIGRECDIETFFAEMLTQNRTMVQTFIKAGYRVNPELEDGFITVNFPIDPTETSKEVMARRELRAEANSIRRLLQPKSVAVIGDVDHMQAVIPNLTKARFQGELRIHTGTTDYKQIPDNTDLVIVEHDPDTFEDALKCAAEKHAFGVVALAGSTNPGLTLEDAKAFVDKARDYGLRALGPAAVGLINTHTQLNASPAPMPRTGTVGLFTQSAGVATLTLSYALKRGSGLSSFIGAGSFGDVTGNDVIQYWADDEQTEICLLSLDSIGNPRKFFRVLSRLALEKRVVVFIPSRALKSARHYQLDSLETASTQALDEVIRNTGAMVVTRRETMFDIAQLLARQPVPRGPRITVISNSAGLTAQMTQSAQRFGLEPTAVTVLEDPVEGILAATEKALQTSDVVLSGIVEIGEELFEAAYAGLQQLAATTENTPLISTFVGFRPVTEDLSGPEQRGQLPVFGTYADAIEAVSRILASEKQRAATRPTPDDEFGEGDKTAATQAVQQILNESPQGRWATDEESAEILRTYGINLIPWTPVKSLAEALAAAEGYGWNVVLKNIHSAVRGRPELSAVMRHLTSAEALTTAWETLETMAHDLGIGFEAVVQPTVKPGTTLSIRAIEDPVLGPMVSLGVVGPPSELLGDTTWRVPPLRRTDARAMIEQLRAAPLLMGYRGSLPAQLDQIEQLIMQVARMKDDIAAIVDIELTPVIASNDGTTVVGARLRLAPLATERDPLARSL</sequence>
<dbReference type="CDD" id="cd04301">
    <property type="entry name" value="NAT_SF"/>
    <property type="match status" value="1"/>
</dbReference>
<name>A0A7G5FCX5_9CORY</name>
<dbReference type="Pfam" id="PF13607">
    <property type="entry name" value="Succ_CoA_lig"/>
    <property type="match status" value="1"/>
</dbReference>
<dbReference type="InterPro" id="IPR016102">
    <property type="entry name" value="Succinyl-CoA_synth-like"/>
</dbReference>
<evidence type="ECO:0000313" key="3">
    <source>
        <dbReference type="Proteomes" id="UP000515570"/>
    </source>
</evidence>
<dbReference type="InterPro" id="IPR036291">
    <property type="entry name" value="NAD(P)-bd_dom_sf"/>
</dbReference>
<keyword evidence="3" id="KW-1185">Reference proteome</keyword>
<dbReference type="PANTHER" id="PTHR42793">
    <property type="entry name" value="COA BINDING DOMAIN CONTAINING PROTEIN"/>
    <property type="match status" value="1"/>
</dbReference>
<evidence type="ECO:0000259" key="1">
    <source>
        <dbReference type="PROSITE" id="PS51186"/>
    </source>
</evidence>
<dbReference type="RefSeq" id="WP_182385275.1">
    <property type="nucleotide sequence ID" value="NZ_CP059833.1"/>
</dbReference>
<keyword evidence="2" id="KW-0808">Transferase</keyword>
<accession>A0A7G5FCX5</accession>
<dbReference type="Gene3D" id="3.30.1490.20">
    <property type="entry name" value="ATP-grasp fold, A domain"/>
    <property type="match status" value="1"/>
</dbReference>
<dbReference type="GO" id="GO:0016747">
    <property type="term" value="F:acyltransferase activity, transferring groups other than amino-acyl groups"/>
    <property type="evidence" value="ECO:0007669"/>
    <property type="project" value="InterPro"/>
</dbReference>
<dbReference type="Gene3D" id="3.40.50.261">
    <property type="entry name" value="Succinyl-CoA synthetase domains"/>
    <property type="match status" value="1"/>
</dbReference>
<dbReference type="Gene3D" id="3.30.470.20">
    <property type="entry name" value="ATP-grasp fold, B domain"/>
    <property type="match status" value="1"/>
</dbReference>
<proteinExistence type="predicted"/>
<reference evidence="2 3" key="1">
    <citation type="submission" date="2020-07" db="EMBL/GenBank/DDBJ databases">
        <title>non toxigenic Corynebacterium sp. nov from a clinical source.</title>
        <authorList>
            <person name="Bernier A.-M."/>
            <person name="Bernard K."/>
        </authorList>
    </citation>
    <scope>NUCLEOTIDE SEQUENCE [LARGE SCALE GENOMIC DNA]</scope>
    <source>
        <strain evidence="3">NML 93-0612</strain>
    </source>
</reference>
<feature type="domain" description="N-acetyltransferase" evidence="1">
    <location>
        <begin position="19"/>
        <end position="171"/>
    </location>
</feature>
<dbReference type="Proteomes" id="UP000515570">
    <property type="component" value="Chromosome"/>
</dbReference>
<dbReference type="SUPFAM" id="SSF56059">
    <property type="entry name" value="Glutathione synthetase ATP-binding domain-like"/>
    <property type="match status" value="1"/>
</dbReference>
<dbReference type="InterPro" id="IPR013815">
    <property type="entry name" value="ATP_grasp_subdomain_1"/>
</dbReference>
<dbReference type="PANTHER" id="PTHR42793:SF1">
    <property type="entry name" value="PEPTIDYL-LYSINE N-ACETYLTRANSFERASE PATZ"/>
    <property type="match status" value="1"/>
</dbReference>
<gene>
    <name evidence="2" type="ORF">HW450_08825</name>
</gene>
<dbReference type="InterPro" id="IPR032875">
    <property type="entry name" value="Succ_CoA_lig_flav_dom"/>
</dbReference>
<dbReference type="InterPro" id="IPR016181">
    <property type="entry name" value="Acyl_CoA_acyltransferase"/>
</dbReference>
<dbReference type="Pfam" id="PF13549">
    <property type="entry name" value="ATP-grasp_5"/>
    <property type="match status" value="1"/>
</dbReference>
<dbReference type="Pfam" id="PF13302">
    <property type="entry name" value="Acetyltransf_3"/>
    <property type="match status" value="1"/>
</dbReference>
<dbReference type="AlphaFoldDB" id="A0A7G5FCX5"/>
<protein>
    <submittedName>
        <fullName evidence="2">GNAT family N-acetyltransferase</fullName>
    </submittedName>
</protein>
<dbReference type="PROSITE" id="PS51186">
    <property type="entry name" value="GNAT"/>
    <property type="match status" value="1"/>
</dbReference>
<dbReference type="GO" id="GO:0005524">
    <property type="term" value="F:ATP binding"/>
    <property type="evidence" value="ECO:0007669"/>
    <property type="project" value="InterPro"/>
</dbReference>
<dbReference type="SUPFAM" id="SSF52210">
    <property type="entry name" value="Succinyl-CoA synthetase domains"/>
    <property type="match status" value="2"/>
</dbReference>
<organism evidence="2 3">
    <name type="scientific">Corynebacterium hindlerae</name>
    <dbReference type="NCBI Taxonomy" id="699041"/>
    <lineage>
        <taxon>Bacteria</taxon>
        <taxon>Bacillati</taxon>
        <taxon>Actinomycetota</taxon>
        <taxon>Actinomycetes</taxon>
        <taxon>Mycobacteriales</taxon>
        <taxon>Corynebacteriaceae</taxon>
        <taxon>Corynebacterium</taxon>
    </lineage>
</organism>
<dbReference type="SUPFAM" id="SSF51735">
    <property type="entry name" value="NAD(P)-binding Rossmann-fold domains"/>
    <property type="match status" value="1"/>
</dbReference>
<dbReference type="Gene3D" id="3.40.630.30">
    <property type="match status" value="1"/>
</dbReference>
<evidence type="ECO:0000313" key="2">
    <source>
        <dbReference type="EMBL" id="QMV84466.1"/>
    </source>
</evidence>